<dbReference type="RefSeq" id="XP_004357836.1">
    <property type="nucleotide sequence ID" value="XM_004357779.1"/>
</dbReference>
<evidence type="ECO:0000313" key="3">
    <source>
        <dbReference type="EMBL" id="EGG19542.1"/>
    </source>
</evidence>
<proteinExistence type="predicted"/>
<reference evidence="4" key="1">
    <citation type="journal article" date="2011" name="Genome Res.">
        <title>Phylogeny-wide analysis of social amoeba genomes highlights ancient origins for complex intercellular communication.</title>
        <authorList>
            <person name="Heidel A.J."/>
            <person name="Lawal H.M."/>
            <person name="Felder M."/>
            <person name="Schilde C."/>
            <person name="Helps N.R."/>
            <person name="Tunggal B."/>
            <person name="Rivero F."/>
            <person name="John U."/>
            <person name="Schleicher M."/>
            <person name="Eichinger L."/>
            <person name="Platzer M."/>
            <person name="Noegel A.A."/>
            <person name="Schaap P."/>
            <person name="Gloeckner G."/>
        </authorList>
    </citation>
    <scope>NUCLEOTIDE SEQUENCE [LARGE SCALE GENOMIC DNA]</scope>
    <source>
        <strain evidence="4">SH3</strain>
    </source>
</reference>
<evidence type="ECO:0000313" key="4">
    <source>
        <dbReference type="Proteomes" id="UP000007797"/>
    </source>
</evidence>
<evidence type="ECO:0008006" key="5">
    <source>
        <dbReference type="Google" id="ProtNLM"/>
    </source>
</evidence>
<dbReference type="GeneID" id="14871656"/>
<gene>
    <name evidence="3" type="ORF">DFA_00120</name>
</gene>
<evidence type="ECO:0000256" key="2">
    <source>
        <dbReference type="SAM" id="Phobius"/>
    </source>
</evidence>
<dbReference type="AlphaFoldDB" id="F4PXN2"/>
<keyword evidence="2" id="KW-0472">Membrane</keyword>
<organism evidence="3 4">
    <name type="scientific">Cavenderia fasciculata</name>
    <name type="common">Slime mold</name>
    <name type="synonym">Dictyostelium fasciculatum</name>
    <dbReference type="NCBI Taxonomy" id="261658"/>
    <lineage>
        <taxon>Eukaryota</taxon>
        <taxon>Amoebozoa</taxon>
        <taxon>Evosea</taxon>
        <taxon>Eumycetozoa</taxon>
        <taxon>Dictyostelia</taxon>
        <taxon>Acytosteliales</taxon>
        <taxon>Cavenderiaceae</taxon>
        <taxon>Cavenderia</taxon>
    </lineage>
</organism>
<feature type="compositionally biased region" description="Low complexity" evidence="1">
    <location>
        <begin position="14"/>
        <end position="26"/>
    </location>
</feature>
<evidence type="ECO:0000256" key="1">
    <source>
        <dbReference type="SAM" id="MobiDB-lite"/>
    </source>
</evidence>
<sequence>MIEIKQSYSQLDPNIENNNNNQISNNRNDHIRHHSHSNSINNIDIENEEELKLNGADQQHHHHQPHNSNDSNFNPYYPPSGIINVVDPSSNANSMSEHLLQNNQTNNSNYQQQIDHVDIGGGRSGIIVINEEVDKVYGDAEKFHLEYYHYDDVQGKKELTATIIMFILGWGFVCLWVISFILFRKSTNIHARRMAIVSLVFAVPTIILYNLFIIAAMIGVSQD</sequence>
<feature type="transmembrane region" description="Helical" evidence="2">
    <location>
        <begin position="195"/>
        <end position="220"/>
    </location>
</feature>
<keyword evidence="2" id="KW-1133">Transmembrane helix</keyword>
<protein>
    <recommendedName>
        <fullName evidence="5">Transmembrane protein</fullName>
    </recommendedName>
</protein>
<name>F4PXN2_CACFS</name>
<dbReference type="EMBL" id="GL883014">
    <property type="protein sequence ID" value="EGG19542.1"/>
    <property type="molecule type" value="Genomic_DNA"/>
</dbReference>
<dbReference type="Proteomes" id="UP000007797">
    <property type="component" value="Unassembled WGS sequence"/>
</dbReference>
<feature type="transmembrane region" description="Helical" evidence="2">
    <location>
        <begin position="163"/>
        <end position="183"/>
    </location>
</feature>
<dbReference type="KEGG" id="dfa:DFA_00120"/>
<keyword evidence="4" id="KW-1185">Reference proteome</keyword>
<keyword evidence="2" id="KW-0812">Transmembrane</keyword>
<feature type="region of interest" description="Disordered" evidence="1">
    <location>
        <begin position="56"/>
        <end position="77"/>
    </location>
</feature>
<feature type="region of interest" description="Disordered" evidence="1">
    <location>
        <begin position="1"/>
        <end position="35"/>
    </location>
</feature>
<accession>F4PXN2</accession>
<feature type="compositionally biased region" description="Polar residues" evidence="1">
    <location>
        <begin position="1"/>
        <end position="12"/>
    </location>
</feature>